<dbReference type="Proteomes" id="UP000006753">
    <property type="component" value="Unassembled WGS sequence"/>
</dbReference>
<dbReference type="Gene3D" id="1.20.120.550">
    <property type="entry name" value="Membrane associated eicosanoid/glutathione metabolism-like domain"/>
    <property type="match status" value="1"/>
</dbReference>
<organism evidence="6 7">
    <name type="scientific">Marssonina brunnea f. sp. multigermtubi (strain MB_m1)</name>
    <name type="common">Marssonina leaf spot fungus</name>
    <dbReference type="NCBI Taxonomy" id="1072389"/>
    <lineage>
        <taxon>Eukaryota</taxon>
        <taxon>Fungi</taxon>
        <taxon>Dikarya</taxon>
        <taxon>Ascomycota</taxon>
        <taxon>Pezizomycotina</taxon>
        <taxon>Leotiomycetes</taxon>
        <taxon>Helotiales</taxon>
        <taxon>Drepanopezizaceae</taxon>
        <taxon>Drepanopeziza</taxon>
    </lineage>
</organism>
<dbReference type="GO" id="GO:0016020">
    <property type="term" value="C:membrane"/>
    <property type="evidence" value="ECO:0007669"/>
    <property type="project" value="UniProtKB-SubCell"/>
</dbReference>
<feature type="transmembrane region" description="Helical" evidence="5">
    <location>
        <begin position="15"/>
        <end position="36"/>
    </location>
</feature>
<dbReference type="EMBL" id="JH921436">
    <property type="protein sequence ID" value="EKD17401.1"/>
    <property type="molecule type" value="Genomic_DNA"/>
</dbReference>
<keyword evidence="3 5" id="KW-1133">Transmembrane helix</keyword>
<evidence type="ECO:0000256" key="4">
    <source>
        <dbReference type="ARBA" id="ARBA00023136"/>
    </source>
</evidence>
<sequence>MPSNSLLDGVQNTNGLLMAALGPMFLAFVPVTNYITAPNGVVQKAMETLLATIPGTASITTARTIPALSAFYIFWTFGATGAASVAGLAASRKEGLDNSHPRKDVNNLTGLPLRLRSAHYNLLEMFPGFALAAALAHATAPANQNLINLLGLHVLAKSFVFYPAYLLDIAPLRSIAHITATSSVINVAWQVAIGAM</sequence>
<dbReference type="RefSeq" id="XP_007292151.1">
    <property type="nucleotide sequence ID" value="XM_007292089.1"/>
</dbReference>
<proteinExistence type="predicted"/>
<dbReference type="SUPFAM" id="SSF161084">
    <property type="entry name" value="MAPEG domain-like"/>
    <property type="match status" value="1"/>
</dbReference>
<protein>
    <submittedName>
        <fullName evidence="6">Membrane protein</fullName>
    </submittedName>
</protein>
<dbReference type="OrthoDB" id="2421200at2759"/>
<reference evidence="6 7" key="1">
    <citation type="journal article" date="2012" name="BMC Genomics">
        <title>Sequencing the genome of Marssonina brunnea reveals fungus-poplar co-evolution.</title>
        <authorList>
            <person name="Zhu S."/>
            <person name="Cao Y.-Z."/>
            <person name="Jiang C."/>
            <person name="Tan B.-Y."/>
            <person name="Wang Z."/>
            <person name="Feng S."/>
            <person name="Zhang L."/>
            <person name="Su X.-H."/>
            <person name="Brejova B."/>
            <person name="Vinar T."/>
            <person name="Xu M."/>
            <person name="Wang M.-X."/>
            <person name="Zhang S.-G."/>
            <person name="Huang M.-R."/>
            <person name="Wu R."/>
            <person name="Zhou Y."/>
        </authorList>
    </citation>
    <scope>NUCLEOTIDE SEQUENCE [LARGE SCALE GENOMIC DNA]</scope>
    <source>
        <strain evidence="6 7">MB_m1</strain>
    </source>
</reference>
<evidence type="ECO:0000256" key="2">
    <source>
        <dbReference type="ARBA" id="ARBA00022692"/>
    </source>
</evidence>
<evidence type="ECO:0000256" key="3">
    <source>
        <dbReference type="ARBA" id="ARBA00022989"/>
    </source>
</evidence>
<evidence type="ECO:0000256" key="1">
    <source>
        <dbReference type="ARBA" id="ARBA00004370"/>
    </source>
</evidence>
<evidence type="ECO:0000313" key="7">
    <source>
        <dbReference type="Proteomes" id="UP000006753"/>
    </source>
</evidence>
<dbReference type="KEGG" id="mbe:MBM_04262"/>
<keyword evidence="4 5" id="KW-0472">Membrane</keyword>
<comment type="subcellular location">
    <subcellularLocation>
        <location evidence="1">Membrane</location>
    </subcellularLocation>
</comment>
<dbReference type="HOGENOM" id="CLU_086091_0_0_1"/>
<gene>
    <name evidence="6" type="ORF">MBM_04262</name>
</gene>
<feature type="transmembrane region" description="Helical" evidence="5">
    <location>
        <begin position="71"/>
        <end position="90"/>
    </location>
</feature>
<dbReference type="PANTHER" id="PTHR35371">
    <property type="entry name" value="INNER MEMBRANE PROTEIN"/>
    <property type="match status" value="1"/>
</dbReference>
<dbReference type="AlphaFoldDB" id="K1WWG0"/>
<dbReference type="InParanoid" id="K1WWG0"/>
<dbReference type="InterPro" id="IPR001129">
    <property type="entry name" value="Membr-assoc_MAPEG"/>
</dbReference>
<keyword evidence="2 5" id="KW-0812">Transmembrane</keyword>
<name>K1WWG0_MARBU</name>
<dbReference type="GeneID" id="18760197"/>
<accession>K1WWG0</accession>
<dbReference type="PANTHER" id="PTHR35371:SF1">
    <property type="entry name" value="BLR7753 PROTEIN"/>
    <property type="match status" value="1"/>
</dbReference>
<evidence type="ECO:0000256" key="5">
    <source>
        <dbReference type="SAM" id="Phobius"/>
    </source>
</evidence>
<dbReference type="InterPro" id="IPR023352">
    <property type="entry name" value="MAPEG-like_dom_sf"/>
</dbReference>
<dbReference type="Pfam" id="PF01124">
    <property type="entry name" value="MAPEG"/>
    <property type="match status" value="1"/>
</dbReference>
<dbReference type="eggNOG" id="ENOG502SNN4">
    <property type="taxonomic scope" value="Eukaryota"/>
</dbReference>
<keyword evidence="7" id="KW-1185">Reference proteome</keyword>
<evidence type="ECO:0000313" key="6">
    <source>
        <dbReference type="EMBL" id="EKD17401.1"/>
    </source>
</evidence>
<dbReference type="OMA" id="FHVMAKL"/>